<dbReference type="InterPro" id="IPR051043">
    <property type="entry name" value="Sulfatase_Mod_Factor_Kinase"/>
</dbReference>
<dbReference type="Proteomes" id="UP001230188">
    <property type="component" value="Unassembled WGS sequence"/>
</dbReference>
<proteinExistence type="predicted"/>
<dbReference type="InterPro" id="IPR016187">
    <property type="entry name" value="CTDL_fold"/>
</dbReference>
<dbReference type="Gene3D" id="3.90.550.10">
    <property type="entry name" value="Spore Coat Polysaccharide Biosynthesis Protein SpsA, Chain A"/>
    <property type="match status" value="1"/>
</dbReference>
<comment type="caution">
    <text evidence="3">The sequence shown here is derived from an EMBL/GenBank/DDBJ whole genome shotgun (WGS) entry which is preliminary data.</text>
</comment>
<name>A0AAD7XLL4_9STRA</name>
<dbReference type="GO" id="GO:0120147">
    <property type="term" value="F:formylglycine-generating oxidase activity"/>
    <property type="evidence" value="ECO:0007669"/>
    <property type="project" value="TreeGrafter"/>
</dbReference>
<evidence type="ECO:0000256" key="1">
    <source>
        <dbReference type="SAM" id="MobiDB-lite"/>
    </source>
</evidence>
<evidence type="ECO:0000313" key="4">
    <source>
        <dbReference type="Proteomes" id="UP001230188"/>
    </source>
</evidence>
<accession>A0AAD7XLL4</accession>
<protein>
    <recommendedName>
        <fullName evidence="2">Sulfatase-modifying factor enzyme-like domain-containing protein</fullName>
    </recommendedName>
</protein>
<keyword evidence="4" id="KW-1185">Reference proteome</keyword>
<feature type="domain" description="Sulfatase-modifying factor enzyme-like" evidence="2">
    <location>
        <begin position="263"/>
        <end position="474"/>
    </location>
</feature>
<gene>
    <name evidence="3" type="ORF">CTAYLR_006270</name>
</gene>
<dbReference type="AlphaFoldDB" id="A0AAD7XLL4"/>
<sequence length="868" mass="96137">MFASSVLDVDWLTHAADAVLGEVDVENATLLSCADAFACGGPCRGAVARAGGQRPSSRTPELYADGSEPVLCGYAAILPRRDVCVEARRFADARALLRGYHQRLETLVPHEPVAKMCASSAARLADRHPFYRGVCSGLVDVPRPFFLASDRFNKTIFHHWASKPGVIVYEKSHVSFEPDPAFQAAAPSAMFRSKLGAALYASSFRGGPNARRQALADHVQPVLVDMLLLASARSFFPTPGSTMSQTSKEPGSRGVRRRISARTFRMGSDRPKIVGDGEGPSRSVRVTKDFEIDVYEVTNAEFSSFVASTNYVTDSERYGWSFAFDLEIEDASTIENAVKGTEWWLKVDGAYWREPLGPGSDVFLNGKDRYPVVQASWFDADAFCRWRAGRLPTEAEWELAARDGREEQLYPWGNDLAPNGTHRANVWQGDFPETNSRDDGFAFAAPVGSFPPQTDSGLHDMIGNVWEWVADWLRVIFVGSLAIVGTMCAVPLATIGWLRYRETQTKLPEEGRTRSKFCIAHAAYGPEYVSVAKVAAVTKRRYAERHGYRFVEYVSNSLDDFVDTYCPELQGQIALAYSKTTPVKSCGIWAALRDSCDYVLWTDADAVLVDSSIRMEDLLYLEPGDDVSSEDVDRLAGRSVLFFVEAYRKLGLCANLSDKHLERGYCGTAEEFGNCVNTGAMIVKSGSFAETLIRDQLALAVFDNDFLEHSPCSTNNLGSGMALNITWDQCMFEGETEQCTLSCLYRNNPVLLEDTVCRVSDDNRTHYLFGTLLDPPRAAVESFSHQLGLSLPNKTEAMRQFDGKHDPPHPYEGSFIYNCMGGDFARKMQCVTAATYSLWPEMRADEDENLAPPYAKGDKTPAQLPQVK</sequence>
<evidence type="ECO:0000313" key="3">
    <source>
        <dbReference type="EMBL" id="KAJ8609633.1"/>
    </source>
</evidence>
<dbReference type="PANTHER" id="PTHR23150:SF19">
    <property type="entry name" value="FORMYLGLYCINE-GENERATING ENZYME"/>
    <property type="match status" value="1"/>
</dbReference>
<dbReference type="SUPFAM" id="SSF56436">
    <property type="entry name" value="C-type lectin-like"/>
    <property type="match status" value="1"/>
</dbReference>
<dbReference type="InterPro" id="IPR029044">
    <property type="entry name" value="Nucleotide-diphossugar_trans"/>
</dbReference>
<reference evidence="3" key="1">
    <citation type="submission" date="2023-01" db="EMBL/GenBank/DDBJ databases">
        <title>Metagenome sequencing of chrysophaentin producing Chrysophaeum taylorii.</title>
        <authorList>
            <person name="Davison J."/>
            <person name="Bewley C."/>
        </authorList>
    </citation>
    <scope>NUCLEOTIDE SEQUENCE</scope>
    <source>
        <strain evidence="3">NIES-1699</strain>
    </source>
</reference>
<dbReference type="PANTHER" id="PTHR23150">
    <property type="entry name" value="SULFATASE MODIFYING FACTOR 1, 2"/>
    <property type="match status" value="1"/>
</dbReference>
<feature type="region of interest" description="Disordered" evidence="1">
    <location>
        <begin position="848"/>
        <end position="868"/>
    </location>
</feature>
<dbReference type="InterPro" id="IPR005532">
    <property type="entry name" value="SUMF_dom"/>
</dbReference>
<dbReference type="EMBL" id="JAQMWT010000136">
    <property type="protein sequence ID" value="KAJ8609633.1"/>
    <property type="molecule type" value="Genomic_DNA"/>
</dbReference>
<dbReference type="Gene3D" id="3.90.1580.10">
    <property type="entry name" value="paralog of FGE (formylglycine-generating enzyme)"/>
    <property type="match status" value="1"/>
</dbReference>
<organism evidence="3 4">
    <name type="scientific">Chrysophaeum taylorii</name>
    <dbReference type="NCBI Taxonomy" id="2483200"/>
    <lineage>
        <taxon>Eukaryota</taxon>
        <taxon>Sar</taxon>
        <taxon>Stramenopiles</taxon>
        <taxon>Ochrophyta</taxon>
        <taxon>Pelagophyceae</taxon>
        <taxon>Pelagomonadales</taxon>
        <taxon>Pelagomonadaceae</taxon>
        <taxon>Chrysophaeum</taxon>
    </lineage>
</organism>
<evidence type="ECO:0000259" key="2">
    <source>
        <dbReference type="Pfam" id="PF03781"/>
    </source>
</evidence>
<dbReference type="InterPro" id="IPR042095">
    <property type="entry name" value="SUMF_sf"/>
</dbReference>
<dbReference type="Pfam" id="PF03781">
    <property type="entry name" value="FGE-sulfatase"/>
    <property type="match status" value="1"/>
</dbReference>